<dbReference type="eggNOG" id="COG2085">
    <property type="taxonomic scope" value="Bacteria"/>
</dbReference>
<proteinExistence type="predicted"/>
<reference evidence="3 4" key="1">
    <citation type="journal article" date="2010" name="Stand. Genomic Sci.">
        <title>Complete genome sequence of Haliangium ochraceum type strain (SMP-2).</title>
        <authorList>
            <consortium name="US DOE Joint Genome Institute (JGI-PGF)"/>
            <person name="Ivanova N."/>
            <person name="Daum C."/>
            <person name="Lang E."/>
            <person name="Abt B."/>
            <person name="Kopitz M."/>
            <person name="Saunders E."/>
            <person name="Lapidus A."/>
            <person name="Lucas S."/>
            <person name="Glavina Del Rio T."/>
            <person name="Nolan M."/>
            <person name="Tice H."/>
            <person name="Copeland A."/>
            <person name="Cheng J.F."/>
            <person name="Chen F."/>
            <person name="Bruce D."/>
            <person name="Goodwin L."/>
            <person name="Pitluck S."/>
            <person name="Mavromatis K."/>
            <person name="Pati A."/>
            <person name="Mikhailova N."/>
            <person name="Chen A."/>
            <person name="Palaniappan K."/>
            <person name="Land M."/>
            <person name="Hauser L."/>
            <person name="Chang Y.J."/>
            <person name="Jeffries C.D."/>
            <person name="Detter J.C."/>
            <person name="Brettin T."/>
            <person name="Rohde M."/>
            <person name="Goker M."/>
            <person name="Bristow J."/>
            <person name="Markowitz V."/>
            <person name="Eisen J.A."/>
            <person name="Hugenholtz P."/>
            <person name="Kyrpides N.C."/>
            <person name="Klenk H.P."/>
        </authorList>
    </citation>
    <scope>NUCLEOTIDE SEQUENCE [LARGE SCALE GENOMIC DNA]</scope>
    <source>
        <strain evidence="4">DSM 14365 / CIP 107738 / JCM 11303 / AJ 13395 / SMP-2</strain>
    </source>
</reference>
<protein>
    <submittedName>
        <fullName evidence="3">NADP oxidoreductase coenzyme F420-dependent</fullName>
    </submittedName>
</protein>
<evidence type="ECO:0000256" key="1">
    <source>
        <dbReference type="ARBA" id="ARBA00023002"/>
    </source>
</evidence>
<sequence>MKIGIFGTGMVGKTIASKLVALGHDVMMGARSASNESAAAWAAEAGAGASHGTFADAAGHGEIVFCAVNGAVTMDVIAAAGSAIDGKLLLDITNPLDFSQGMPPSSLTRGEDSLAERIQRAHPTVKVVKTLNTMNCDVMVDPSRVPGEHAVFVSGDDAEAKKQVENILRAWFGWKQVIDLGDLSTARGTEAYVLMWLRMWGALGTTDFNIQIVRAPQS</sequence>
<gene>
    <name evidence="3" type="ordered locus">Hoch_2055</name>
</gene>
<feature type="domain" description="Pyrroline-5-carboxylate reductase catalytic N-terminal" evidence="2">
    <location>
        <begin position="2"/>
        <end position="95"/>
    </location>
</feature>
<organism evidence="3 4">
    <name type="scientific">Haliangium ochraceum (strain DSM 14365 / JCM 11303 / SMP-2)</name>
    <dbReference type="NCBI Taxonomy" id="502025"/>
    <lineage>
        <taxon>Bacteria</taxon>
        <taxon>Pseudomonadati</taxon>
        <taxon>Myxococcota</taxon>
        <taxon>Polyangia</taxon>
        <taxon>Haliangiales</taxon>
        <taxon>Kofleriaceae</taxon>
        <taxon>Haliangium</taxon>
    </lineage>
</organism>
<dbReference type="InterPro" id="IPR051267">
    <property type="entry name" value="STEAP_metalloreductase"/>
</dbReference>
<dbReference type="HOGENOM" id="CLU_076368_2_0_7"/>
<keyword evidence="4" id="KW-1185">Reference proteome</keyword>
<dbReference type="STRING" id="502025.Hoch_2055"/>
<dbReference type="Pfam" id="PF03807">
    <property type="entry name" value="F420_oxidored"/>
    <property type="match status" value="1"/>
</dbReference>
<dbReference type="PANTHER" id="PTHR14239">
    <property type="entry name" value="DUDULIN-RELATED"/>
    <property type="match status" value="1"/>
</dbReference>
<accession>D0LFZ8</accession>
<evidence type="ECO:0000259" key="2">
    <source>
        <dbReference type="Pfam" id="PF03807"/>
    </source>
</evidence>
<dbReference type="RefSeq" id="WP_012827208.1">
    <property type="nucleotide sequence ID" value="NC_013440.1"/>
</dbReference>
<dbReference type="GO" id="GO:0016491">
    <property type="term" value="F:oxidoreductase activity"/>
    <property type="evidence" value="ECO:0007669"/>
    <property type="project" value="UniProtKB-KW"/>
</dbReference>
<name>D0LFZ8_HALO1</name>
<evidence type="ECO:0000313" key="4">
    <source>
        <dbReference type="Proteomes" id="UP000001880"/>
    </source>
</evidence>
<keyword evidence="1" id="KW-0560">Oxidoreductase</keyword>
<dbReference type="PANTHER" id="PTHR14239:SF10">
    <property type="entry name" value="REDUCTASE"/>
    <property type="match status" value="1"/>
</dbReference>
<dbReference type="Gene3D" id="3.40.50.720">
    <property type="entry name" value="NAD(P)-binding Rossmann-like Domain"/>
    <property type="match status" value="1"/>
</dbReference>
<dbReference type="InterPro" id="IPR028939">
    <property type="entry name" value="P5C_Rdtase_cat_N"/>
</dbReference>
<dbReference type="OrthoDB" id="5499754at2"/>
<dbReference type="SUPFAM" id="SSF51735">
    <property type="entry name" value="NAD(P)-binding Rossmann-fold domains"/>
    <property type="match status" value="1"/>
</dbReference>
<dbReference type="AlphaFoldDB" id="D0LFZ8"/>
<evidence type="ECO:0000313" key="3">
    <source>
        <dbReference type="EMBL" id="ACY14600.1"/>
    </source>
</evidence>
<dbReference type="KEGG" id="hoh:Hoch_2055"/>
<dbReference type="Proteomes" id="UP000001880">
    <property type="component" value="Chromosome"/>
</dbReference>
<dbReference type="EMBL" id="CP001804">
    <property type="protein sequence ID" value="ACY14600.1"/>
    <property type="molecule type" value="Genomic_DNA"/>
</dbReference>
<dbReference type="InterPro" id="IPR036291">
    <property type="entry name" value="NAD(P)-bd_dom_sf"/>
</dbReference>